<dbReference type="AlphaFoldDB" id="A0A6M3ZRD2"/>
<protein>
    <submittedName>
        <fullName evidence="1">Uncharacterized protein</fullName>
    </submittedName>
</protein>
<dbReference type="EMBL" id="CP008956">
    <property type="protein sequence ID" value="QJQ01116.1"/>
    <property type="molecule type" value="Genomic_DNA"/>
</dbReference>
<name>A0A6M3ZRD2_9BURK</name>
<dbReference type="Proteomes" id="UP000501648">
    <property type="component" value="Chromosome"/>
</dbReference>
<proteinExistence type="predicted"/>
<accession>A0A6M3ZRD2</accession>
<evidence type="ECO:0000313" key="2">
    <source>
        <dbReference type="Proteomes" id="UP000501648"/>
    </source>
</evidence>
<gene>
    <name evidence="1" type="ORF">C798_12990</name>
</gene>
<organism evidence="1 2">
    <name type="scientific">Herbaspirillum rubrisubalbicans Os34</name>
    <dbReference type="NCBI Taxonomy" id="1235827"/>
    <lineage>
        <taxon>Bacteria</taxon>
        <taxon>Pseudomonadati</taxon>
        <taxon>Pseudomonadota</taxon>
        <taxon>Betaproteobacteria</taxon>
        <taxon>Burkholderiales</taxon>
        <taxon>Oxalobacteraceae</taxon>
        <taxon>Herbaspirillum</taxon>
    </lineage>
</organism>
<evidence type="ECO:0000313" key="1">
    <source>
        <dbReference type="EMBL" id="QJQ01116.1"/>
    </source>
</evidence>
<dbReference type="Gene3D" id="1.10.10.60">
    <property type="entry name" value="Homeodomain-like"/>
    <property type="match status" value="1"/>
</dbReference>
<sequence>MRYPNTRYGHLGELEFWMQGDSIQRIAKRLKRSEKTVQNWLNGRTKIPWWVPEILRLQHYEYQERLRQMGIPQPKTKLAIATADILTFPKPLSPVSTAITPFKKPFESNQPSAR</sequence>
<reference evidence="1 2" key="1">
    <citation type="journal article" date="2012" name="J. Bacteriol.">
        <title>Genome sequence of the pathogenic Herbaspirillum seropedicae strain Os34, isolated from rice roots.</title>
        <authorList>
            <person name="Ye W."/>
            <person name="Ye S."/>
            <person name="Liu J."/>
            <person name="Chang S."/>
            <person name="Chen M."/>
            <person name="Zhu B."/>
            <person name="Guo L."/>
            <person name="An Q."/>
        </authorList>
    </citation>
    <scope>NUCLEOTIDE SEQUENCE [LARGE SCALE GENOMIC DNA]</scope>
    <source>
        <strain evidence="1 2">Os34</strain>
    </source>
</reference>